<comment type="cofactor">
    <cofactor evidence="1 8">
        <name>Mg(2+)</name>
        <dbReference type="ChEBI" id="CHEBI:18420"/>
    </cofactor>
</comment>
<dbReference type="GO" id="GO:0050545">
    <property type="term" value="F:sulfopyruvate decarboxylase activity"/>
    <property type="evidence" value="ECO:0007669"/>
    <property type="project" value="TreeGrafter"/>
</dbReference>
<protein>
    <recommendedName>
        <fullName evidence="4 8">Probable 2-phosphosulfolactate phosphatase</fullName>
        <ecNumber evidence="3 8">3.1.3.71</ecNumber>
    </recommendedName>
</protein>
<dbReference type="EMBL" id="FWWY01000001">
    <property type="protein sequence ID" value="SMC07428.1"/>
    <property type="molecule type" value="Genomic_DNA"/>
</dbReference>
<dbReference type="EC" id="3.1.3.71" evidence="3 8"/>
<evidence type="ECO:0000256" key="4">
    <source>
        <dbReference type="ARBA" id="ARBA00021948"/>
    </source>
</evidence>
<comment type="catalytic activity">
    <reaction evidence="7 8">
        <text>(2R)-O-phospho-3-sulfolactate + H2O = (2R)-3-sulfolactate + phosphate</text>
        <dbReference type="Rhea" id="RHEA:23416"/>
        <dbReference type="ChEBI" id="CHEBI:15377"/>
        <dbReference type="ChEBI" id="CHEBI:15597"/>
        <dbReference type="ChEBI" id="CHEBI:43474"/>
        <dbReference type="ChEBI" id="CHEBI:58738"/>
        <dbReference type="EC" id="3.1.3.71"/>
    </reaction>
</comment>
<evidence type="ECO:0000256" key="7">
    <source>
        <dbReference type="ARBA" id="ARBA00033711"/>
    </source>
</evidence>
<evidence type="ECO:0000256" key="2">
    <source>
        <dbReference type="ARBA" id="ARBA00009997"/>
    </source>
</evidence>
<organism evidence="9 10">
    <name type="scientific">Sulfobacillus thermosulfidooxidans (strain DSM 9293 / VKM B-1269 / AT-1)</name>
    <dbReference type="NCBI Taxonomy" id="929705"/>
    <lineage>
        <taxon>Bacteria</taxon>
        <taxon>Bacillati</taxon>
        <taxon>Bacillota</taxon>
        <taxon>Clostridia</taxon>
        <taxon>Eubacteriales</taxon>
        <taxon>Clostridiales Family XVII. Incertae Sedis</taxon>
        <taxon>Sulfobacillus</taxon>
    </lineage>
</organism>
<sequence length="237" mass="26000">MSIIRSVDVIFRWQDDLPPLDQKAVVVIDTLRATTTMATILERGALAVLPIGDVHQAFRLRSQYPNTLLGGERNNVPLPGFDGGNSPFDYPASVVQDRRVVLTTTNGTQAVERVASAPWVALGALVNAKACADWQMQAENQGLIVCAGTEGHLALEDVLAAGALVNYWPETARSDSAQLAYALFDQWRHNLVEGIRHASHAKTLIAQGLERDVEFAASLNIYSRVPIRQKDNWFIAE</sequence>
<keyword evidence="10" id="KW-1185">Reference proteome</keyword>
<dbReference type="FunFam" id="3.90.1560.10:FF:000001">
    <property type="entry name" value="Probable 2-phosphosulfolactate phosphatase"/>
    <property type="match status" value="1"/>
</dbReference>
<gene>
    <name evidence="8" type="primary">comB</name>
    <name evidence="9" type="ORF">SAMN00768000_3384</name>
</gene>
<dbReference type="PANTHER" id="PTHR37311:SF1">
    <property type="entry name" value="2-PHOSPHOSULFOLACTATE PHOSPHATASE-RELATED"/>
    <property type="match status" value="1"/>
</dbReference>
<reference evidence="10" key="1">
    <citation type="submission" date="2017-04" db="EMBL/GenBank/DDBJ databases">
        <authorList>
            <person name="Varghese N."/>
            <person name="Submissions S."/>
        </authorList>
    </citation>
    <scope>NUCLEOTIDE SEQUENCE [LARGE SCALE GENOMIC DNA]</scope>
    <source>
        <strain evidence="10">DSM 9293</strain>
    </source>
</reference>
<proteinExistence type="inferred from homology"/>
<evidence type="ECO:0000313" key="10">
    <source>
        <dbReference type="Proteomes" id="UP000192660"/>
    </source>
</evidence>
<evidence type="ECO:0000256" key="3">
    <source>
        <dbReference type="ARBA" id="ARBA00012953"/>
    </source>
</evidence>
<dbReference type="Pfam" id="PF04029">
    <property type="entry name" value="2-ph_phosp"/>
    <property type="match status" value="1"/>
</dbReference>
<evidence type="ECO:0000256" key="6">
    <source>
        <dbReference type="ARBA" id="ARBA00022842"/>
    </source>
</evidence>
<dbReference type="STRING" id="28034.BFX07_07245"/>
<name>A0A1W1WM82_SULTA</name>
<dbReference type="HAMAP" id="MF_00490">
    <property type="entry name" value="ComB"/>
    <property type="match status" value="1"/>
</dbReference>
<dbReference type="RefSeq" id="WP_028962280.1">
    <property type="nucleotide sequence ID" value="NZ_FWWY01000001.1"/>
</dbReference>
<evidence type="ECO:0000256" key="5">
    <source>
        <dbReference type="ARBA" id="ARBA00022801"/>
    </source>
</evidence>
<dbReference type="GO" id="GO:0050532">
    <property type="term" value="F:2-phosphosulfolactate phosphatase activity"/>
    <property type="evidence" value="ECO:0007669"/>
    <property type="project" value="UniProtKB-UniRule"/>
</dbReference>
<dbReference type="PANTHER" id="PTHR37311">
    <property type="entry name" value="2-PHOSPHOSULFOLACTATE PHOSPHATASE-RELATED"/>
    <property type="match status" value="1"/>
</dbReference>
<keyword evidence="6 8" id="KW-0460">Magnesium</keyword>
<evidence type="ECO:0000256" key="1">
    <source>
        <dbReference type="ARBA" id="ARBA00001946"/>
    </source>
</evidence>
<accession>A0A1W1WM82</accession>
<dbReference type="SUPFAM" id="SSF142823">
    <property type="entry name" value="ComB-like"/>
    <property type="match status" value="1"/>
</dbReference>
<dbReference type="InterPro" id="IPR005238">
    <property type="entry name" value="ComB-like"/>
</dbReference>
<dbReference type="AlphaFoldDB" id="A0A1W1WM82"/>
<comment type="similarity">
    <text evidence="2 8">Belongs to the ComB family.</text>
</comment>
<evidence type="ECO:0000313" key="9">
    <source>
        <dbReference type="EMBL" id="SMC07428.1"/>
    </source>
</evidence>
<dbReference type="GO" id="GO:0000287">
    <property type="term" value="F:magnesium ion binding"/>
    <property type="evidence" value="ECO:0007669"/>
    <property type="project" value="UniProtKB-UniRule"/>
</dbReference>
<evidence type="ECO:0000256" key="8">
    <source>
        <dbReference type="HAMAP-Rule" id="MF_00490"/>
    </source>
</evidence>
<dbReference type="Gene3D" id="3.90.1560.10">
    <property type="entry name" value="ComB-like"/>
    <property type="match status" value="1"/>
</dbReference>
<dbReference type="InterPro" id="IPR036702">
    <property type="entry name" value="ComB-like_sf"/>
</dbReference>
<dbReference type="Proteomes" id="UP000192660">
    <property type="component" value="Unassembled WGS sequence"/>
</dbReference>
<keyword evidence="5 8" id="KW-0378">Hydrolase</keyword>